<keyword evidence="1" id="KW-1185">Reference proteome</keyword>
<name>A0AC58G1C5_DANRE</name>
<accession>A0AC58G1C5</accession>
<dbReference type="Proteomes" id="UP000000437">
    <property type="component" value="Chromosome 1"/>
</dbReference>
<evidence type="ECO:0000313" key="2">
    <source>
        <dbReference type="RefSeq" id="XP_073763539.1"/>
    </source>
</evidence>
<dbReference type="RefSeq" id="XP_073763539.1">
    <property type="nucleotide sequence ID" value="XM_073907438.1"/>
</dbReference>
<organism evidence="1 2">
    <name type="scientific">Danio rerio</name>
    <name type="common">Zebrafish</name>
    <name type="synonym">Brachydanio rerio</name>
    <dbReference type="NCBI Taxonomy" id="7955"/>
    <lineage>
        <taxon>Eukaryota</taxon>
        <taxon>Metazoa</taxon>
        <taxon>Chordata</taxon>
        <taxon>Craniata</taxon>
        <taxon>Vertebrata</taxon>
        <taxon>Euteleostomi</taxon>
        <taxon>Actinopterygii</taxon>
        <taxon>Neopterygii</taxon>
        <taxon>Teleostei</taxon>
        <taxon>Ostariophysi</taxon>
        <taxon>Cypriniformes</taxon>
        <taxon>Danionidae</taxon>
        <taxon>Danioninae</taxon>
        <taxon>Danio</taxon>
    </lineage>
</organism>
<proteinExistence type="predicted"/>
<evidence type="ECO:0000313" key="1">
    <source>
        <dbReference type="Proteomes" id="UP000000437"/>
    </source>
</evidence>
<protein>
    <submittedName>
        <fullName evidence="2">Ras-related C3 botulinum toxin substrate 1</fullName>
    </submittedName>
</protein>
<reference evidence="2" key="1">
    <citation type="submission" date="2025-08" db="UniProtKB">
        <authorList>
            <consortium name="RefSeq"/>
        </authorList>
    </citation>
    <scope>IDENTIFICATION</scope>
    <source>
        <strain evidence="2">Tuebingen</strain>
        <tissue evidence="2">Fibroblasts and whole tissue</tissue>
    </source>
</reference>
<sequence>MKDIKCVVVGSTVGKSCLLVSYTTNAFPDQIVPTAFDNFSANEIVDGNPVRLQIWDTAGMEEYDRLRPLSYPETDVFLICFSTVESESFENVSEKWLPEVRHFCPDIPIILVGTKLDLKYDKWTIEYLEKKKQTPISFHQGLAKAAEIGAVKYVECSAKTLKGVKTVFEEAVRAVLDPQRGKPRVKKRKCLIS</sequence>
<gene>
    <name evidence="2" type="primary">rac1l</name>
</gene>